<dbReference type="Gene3D" id="3.40.50.2000">
    <property type="entry name" value="Glycogen Phosphorylase B"/>
    <property type="match status" value="2"/>
</dbReference>
<evidence type="ECO:0000259" key="1">
    <source>
        <dbReference type="Pfam" id="PF00534"/>
    </source>
</evidence>
<dbReference type="STRING" id="305507.SAMN04489724_2144"/>
<keyword evidence="3" id="KW-0808">Transferase</keyword>
<evidence type="ECO:0000259" key="2">
    <source>
        <dbReference type="Pfam" id="PF13579"/>
    </source>
</evidence>
<gene>
    <name evidence="3" type="ORF">SAMN04489724_2144</name>
</gene>
<evidence type="ECO:0000313" key="4">
    <source>
        <dbReference type="Proteomes" id="UP000199673"/>
    </source>
</evidence>
<dbReference type="Pfam" id="PF13579">
    <property type="entry name" value="Glyco_trans_4_4"/>
    <property type="match status" value="1"/>
</dbReference>
<accession>A0A1I7AR51</accession>
<dbReference type="Pfam" id="PF00534">
    <property type="entry name" value="Glycos_transf_1"/>
    <property type="match status" value="1"/>
</dbReference>
<evidence type="ECO:0000313" key="3">
    <source>
        <dbReference type="EMBL" id="SFT77343.1"/>
    </source>
</evidence>
<dbReference type="InterPro" id="IPR028098">
    <property type="entry name" value="Glyco_trans_4-like_N"/>
</dbReference>
<name>A0A1I7AR51_9BACT</name>
<keyword evidence="4" id="KW-1185">Reference proteome</keyword>
<feature type="domain" description="Glycosyl transferase family 1" evidence="1">
    <location>
        <begin position="212"/>
        <end position="377"/>
    </location>
</feature>
<reference evidence="4" key="1">
    <citation type="submission" date="2016-10" db="EMBL/GenBank/DDBJ databases">
        <authorList>
            <person name="Varghese N."/>
            <person name="Submissions S."/>
        </authorList>
    </citation>
    <scope>NUCLEOTIDE SEQUENCE [LARGE SCALE GENOMIC DNA]</scope>
    <source>
        <strain evidence="4">DSM 23445</strain>
    </source>
</reference>
<dbReference type="CDD" id="cd03794">
    <property type="entry name" value="GT4_WbuB-like"/>
    <property type="match status" value="1"/>
</dbReference>
<sequence>MGEIAEAMRIIYIHQYFKTPTEGGAVRSYHLAKGLVDAGHEVEMITGGSINGYDQRWIDGIKVHYLPVAYDQKFGFLKRSWAFLNYVRQAKKLIKKLPRPDLLYVTSTPLTTGLIGLWAKKSLAIPYIFEVRDLWPQAPIEVGAIKNPVLKSSLKGLERKIYQRAMGLVALSPGIADHLRKVTPNQKIHLIPNFSDLDRFFPMEKSQFSLQKYGLQNSLTIAYTGALGKVNAVDELLTLAELAKIRGKNWQFLIMGEGSYKSKLQDFASEKLLSNVRFLPFGSKDKVNEVLGLADFSWISFAHLPVLKTNSPNKFFDALAAGKAILVNHKGWVYDLVKTHQLGISCLPSKVNSAFAKLEEIESAPHQLEKMGNNSRKLAEQYFSKELAISRLNHAIGPKNSPPNSVGRKDILMA</sequence>
<protein>
    <submittedName>
        <fullName evidence="3">Glycosyltransferase involved in cell wall bisynthesis</fullName>
    </submittedName>
</protein>
<dbReference type="Proteomes" id="UP000199673">
    <property type="component" value="Unassembled WGS sequence"/>
</dbReference>
<dbReference type="InterPro" id="IPR001296">
    <property type="entry name" value="Glyco_trans_1"/>
</dbReference>
<dbReference type="PANTHER" id="PTHR12526:SF638">
    <property type="entry name" value="SPORE COAT PROTEIN SA"/>
    <property type="match status" value="1"/>
</dbReference>
<feature type="domain" description="Glycosyltransferase subfamily 4-like N-terminal" evidence="2">
    <location>
        <begin position="23"/>
        <end position="193"/>
    </location>
</feature>
<proteinExistence type="predicted"/>
<dbReference type="EMBL" id="FPBF01000002">
    <property type="protein sequence ID" value="SFT77343.1"/>
    <property type="molecule type" value="Genomic_DNA"/>
</dbReference>
<dbReference type="AlphaFoldDB" id="A0A1I7AR51"/>
<organism evidence="3 4">
    <name type="scientific">Algoriphagus locisalis</name>
    <dbReference type="NCBI Taxonomy" id="305507"/>
    <lineage>
        <taxon>Bacteria</taxon>
        <taxon>Pseudomonadati</taxon>
        <taxon>Bacteroidota</taxon>
        <taxon>Cytophagia</taxon>
        <taxon>Cytophagales</taxon>
        <taxon>Cyclobacteriaceae</taxon>
        <taxon>Algoriphagus</taxon>
    </lineage>
</organism>
<dbReference type="SUPFAM" id="SSF53756">
    <property type="entry name" value="UDP-Glycosyltransferase/glycogen phosphorylase"/>
    <property type="match status" value="1"/>
</dbReference>
<dbReference type="GO" id="GO:0016757">
    <property type="term" value="F:glycosyltransferase activity"/>
    <property type="evidence" value="ECO:0007669"/>
    <property type="project" value="InterPro"/>
</dbReference>
<dbReference type="PANTHER" id="PTHR12526">
    <property type="entry name" value="GLYCOSYLTRANSFERASE"/>
    <property type="match status" value="1"/>
</dbReference>